<organism evidence="1 2">
    <name type="scientific">Helianthus annuus</name>
    <name type="common">Common sunflower</name>
    <dbReference type="NCBI Taxonomy" id="4232"/>
    <lineage>
        <taxon>Eukaryota</taxon>
        <taxon>Viridiplantae</taxon>
        <taxon>Streptophyta</taxon>
        <taxon>Embryophyta</taxon>
        <taxon>Tracheophyta</taxon>
        <taxon>Spermatophyta</taxon>
        <taxon>Magnoliopsida</taxon>
        <taxon>eudicotyledons</taxon>
        <taxon>Gunneridae</taxon>
        <taxon>Pentapetalae</taxon>
        <taxon>asterids</taxon>
        <taxon>campanulids</taxon>
        <taxon>Asterales</taxon>
        <taxon>Asteraceae</taxon>
        <taxon>Asteroideae</taxon>
        <taxon>Heliantheae alliance</taxon>
        <taxon>Heliantheae</taxon>
        <taxon>Helianthus</taxon>
    </lineage>
</organism>
<proteinExistence type="predicted"/>
<sequence length="140" mass="16547">MIFRGRKLSFDGPDTRTESTTGVRKVDVVGDQLSQISKHENLKFEFCFILRNLFNLSMDKTPSFENLKLSRTSRTRSDENTCTRCFDEENLSILEKNIKPNTRFSTDLDIRVQIWVFLIFTFFFLHLEQKPTKITDLEHM</sequence>
<keyword evidence="2" id="KW-1185">Reference proteome</keyword>
<protein>
    <submittedName>
        <fullName evidence="1">Uncharacterized protein</fullName>
    </submittedName>
</protein>
<dbReference type="AlphaFoldDB" id="A0A251V3S6"/>
<dbReference type="InParanoid" id="A0A251V3S6"/>
<gene>
    <name evidence="1" type="ORF">HannXRQ_Chr03g0062391</name>
</gene>
<evidence type="ECO:0000313" key="1">
    <source>
        <dbReference type="EMBL" id="OTG30250.1"/>
    </source>
</evidence>
<dbReference type="EMBL" id="CM007892">
    <property type="protein sequence ID" value="OTG30250.1"/>
    <property type="molecule type" value="Genomic_DNA"/>
</dbReference>
<reference evidence="2" key="1">
    <citation type="journal article" date="2017" name="Nature">
        <title>The sunflower genome provides insights into oil metabolism, flowering and Asterid evolution.</title>
        <authorList>
            <person name="Badouin H."/>
            <person name="Gouzy J."/>
            <person name="Grassa C.J."/>
            <person name="Murat F."/>
            <person name="Staton S.E."/>
            <person name="Cottret L."/>
            <person name="Lelandais-Briere C."/>
            <person name="Owens G.L."/>
            <person name="Carrere S."/>
            <person name="Mayjonade B."/>
            <person name="Legrand L."/>
            <person name="Gill N."/>
            <person name="Kane N.C."/>
            <person name="Bowers J.E."/>
            <person name="Hubner S."/>
            <person name="Bellec A."/>
            <person name="Berard A."/>
            <person name="Berges H."/>
            <person name="Blanchet N."/>
            <person name="Boniface M.C."/>
            <person name="Brunel D."/>
            <person name="Catrice O."/>
            <person name="Chaidir N."/>
            <person name="Claudel C."/>
            <person name="Donnadieu C."/>
            <person name="Faraut T."/>
            <person name="Fievet G."/>
            <person name="Helmstetter N."/>
            <person name="King M."/>
            <person name="Knapp S.J."/>
            <person name="Lai Z."/>
            <person name="Le Paslier M.C."/>
            <person name="Lippi Y."/>
            <person name="Lorenzon L."/>
            <person name="Mandel J.R."/>
            <person name="Marage G."/>
            <person name="Marchand G."/>
            <person name="Marquand E."/>
            <person name="Bret-Mestries E."/>
            <person name="Morien E."/>
            <person name="Nambeesan S."/>
            <person name="Nguyen T."/>
            <person name="Pegot-Espagnet P."/>
            <person name="Pouilly N."/>
            <person name="Raftis F."/>
            <person name="Sallet E."/>
            <person name="Schiex T."/>
            <person name="Thomas J."/>
            <person name="Vandecasteele C."/>
            <person name="Vares D."/>
            <person name="Vear F."/>
            <person name="Vautrin S."/>
            <person name="Crespi M."/>
            <person name="Mangin B."/>
            <person name="Burke J.M."/>
            <person name="Salse J."/>
            <person name="Munos S."/>
            <person name="Vincourt P."/>
            <person name="Rieseberg L.H."/>
            <person name="Langlade N.B."/>
        </authorList>
    </citation>
    <scope>NUCLEOTIDE SEQUENCE [LARGE SCALE GENOMIC DNA]</scope>
    <source>
        <strain evidence="2">cv. SF193</strain>
    </source>
</reference>
<name>A0A251V3S6_HELAN</name>
<accession>A0A251V3S6</accession>
<dbReference type="Proteomes" id="UP000215914">
    <property type="component" value="Chromosome 3"/>
</dbReference>
<evidence type="ECO:0000313" key="2">
    <source>
        <dbReference type="Proteomes" id="UP000215914"/>
    </source>
</evidence>